<dbReference type="PANTHER" id="PTHR22945:SF40">
    <property type="entry name" value="SERPENTINE RECEPTOR, CLASS D (DELTA)-RELATED"/>
    <property type="match status" value="1"/>
</dbReference>
<evidence type="ECO:0000313" key="8">
    <source>
        <dbReference type="Proteomes" id="UP000218231"/>
    </source>
</evidence>
<reference evidence="7 8" key="1">
    <citation type="journal article" date="2017" name="Curr. Biol.">
        <title>Genome architecture and evolution of a unichromosomal asexual nematode.</title>
        <authorList>
            <person name="Fradin H."/>
            <person name="Zegar C."/>
            <person name="Gutwein M."/>
            <person name="Lucas J."/>
            <person name="Kovtun M."/>
            <person name="Corcoran D."/>
            <person name="Baugh L.R."/>
            <person name="Kiontke K."/>
            <person name="Gunsalus K."/>
            <person name="Fitch D.H."/>
            <person name="Piano F."/>
        </authorList>
    </citation>
    <scope>NUCLEOTIDE SEQUENCE [LARGE SCALE GENOMIC DNA]</scope>
    <source>
        <strain evidence="7">PF1309</strain>
    </source>
</reference>
<feature type="transmembrane region" description="Helical" evidence="6">
    <location>
        <begin position="150"/>
        <end position="171"/>
    </location>
</feature>
<evidence type="ECO:0000256" key="4">
    <source>
        <dbReference type="ARBA" id="ARBA00022989"/>
    </source>
</evidence>
<feature type="transmembrane region" description="Helical" evidence="6">
    <location>
        <begin position="60"/>
        <end position="83"/>
    </location>
</feature>
<feature type="transmembrane region" description="Helical" evidence="6">
    <location>
        <begin position="208"/>
        <end position="229"/>
    </location>
</feature>
<comment type="caution">
    <text evidence="7">The sequence shown here is derived from an EMBL/GenBank/DDBJ whole genome shotgun (WGS) entry which is preliminary data.</text>
</comment>
<organism evidence="7 8">
    <name type="scientific">Diploscapter pachys</name>
    <dbReference type="NCBI Taxonomy" id="2018661"/>
    <lineage>
        <taxon>Eukaryota</taxon>
        <taxon>Metazoa</taxon>
        <taxon>Ecdysozoa</taxon>
        <taxon>Nematoda</taxon>
        <taxon>Chromadorea</taxon>
        <taxon>Rhabditida</taxon>
        <taxon>Rhabditina</taxon>
        <taxon>Rhabditomorpha</taxon>
        <taxon>Rhabditoidea</taxon>
        <taxon>Rhabditidae</taxon>
        <taxon>Diploscapter</taxon>
    </lineage>
</organism>
<evidence type="ECO:0000256" key="3">
    <source>
        <dbReference type="ARBA" id="ARBA00022692"/>
    </source>
</evidence>
<comment type="subcellular location">
    <subcellularLocation>
        <location evidence="1">Membrane</location>
        <topology evidence="1">Multi-pass membrane protein</topology>
    </subcellularLocation>
</comment>
<feature type="transmembrane region" description="Helical" evidence="6">
    <location>
        <begin position="95"/>
        <end position="116"/>
    </location>
</feature>
<evidence type="ECO:0000256" key="2">
    <source>
        <dbReference type="ARBA" id="ARBA00009166"/>
    </source>
</evidence>
<evidence type="ECO:0000256" key="6">
    <source>
        <dbReference type="SAM" id="Phobius"/>
    </source>
</evidence>
<dbReference type="AlphaFoldDB" id="A0A2A2K1J8"/>
<feature type="transmembrane region" description="Helical" evidence="6">
    <location>
        <begin position="30"/>
        <end position="54"/>
    </location>
</feature>
<comment type="similarity">
    <text evidence="2">Belongs to the nematode receptor-like protein srd family.</text>
</comment>
<dbReference type="PANTHER" id="PTHR22945">
    <property type="entry name" value="SERPENTINE RECEPTOR, CLASS D DELTA"/>
    <property type="match status" value="1"/>
</dbReference>
<protein>
    <recommendedName>
        <fullName evidence="9">G-protein coupled receptors family 1 profile domain-containing protein</fullName>
    </recommendedName>
</protein>
<keyword evidence="4 6" id="KW-1133">Transmembrane helix</keyword>
<dbReference type="InterPro" id="IPR019421">
    <property type="entry name" value="7TM_GPCR_serpentine_rcpt_Srd"/>
</dbReference>
<keyword evidence="8" id="KW-1185">Reference proteome</keyword>
<name>A0A2A2K1J8_9BILA</name>
<keyword evidence="3 6" id="KW-0812">Transmembrane</keyword>
<accession>A0A2A2K1J8</accession>
<evidence type="ECO:0000256" key="1">
    <source>
        <dbReference type="ARBA" id="ARBA00004141"/>
    </source>
</evidence>
<dbReference type="OrthoDB" id="5793097at2759"/>
<dbReference type="Pfam" id="PF10317">
    <property type="entry name" value="7TM_GPCR_Srd"/>
    <property type="match status" value="1"/>
</dbReference>
<proteinExistence type="inferred from homology"/>
<dbReference type="EMBL" id="LIAE01009881">
    <property type="protein sequence ID" value="PAV67847.1"/>
    <property type="molecule type" value="Genomic_DNA"/>
</dbReference>
<dbReference type="GO" id="GO:0016020">
    <property type="term" value="C:membrane"/>
    <property type="evidence" value="ECO:0007669"/>
    <property type="project" value="UniProtKB-SubCell"/>
</dbReference>
<sequence>MANSSTGNHDFHQPLFQVLDKVSPFDLANIVLHVVVDTFGICMNSILLYIIFFHTPKYMAIYKILLINYALTEFSTSFLSLCLIERYLPIGFNQLILASYGLCQIFGRVACMGTFVLLEHCFTHSAMSLLLQFCYRYYVLYNSKPRRIQVYIALLIFSMPSILSLLNTSFFPDDPNILRENALKQYPQYYIDAATITGMEKLEDHPEMALSMIFICVFIPATYPFMFFLRHKILKRVEERQFSETTKRLHSDLLKYLNHPFTENLIQFSVAIIPAISPFASFFYITPYKERAIIVWNKVACKRFQKVAPLKQIDNIFGSV</sequence>
<evidence type="ECO:0000313" key="7">
    <source>
        <dbReference type="EMBL" id="PAV67847.1"/>
    </source>
</evidence>
<dbReference type="SUPFAM" id="SSF81321">
    <property type="entry name" value="Family A G protein-coupled receptor-like"/>
    <property type="match status" value="1"/>
</dbReference>
<dbReference type="InterPro" id="IPR050920">
    <property type="entry name" value="Nematode_rcpt-like_delta"/>
</dbReference>
<evidence type="ECO:0000256" key="5">
    <source>
        <dbReference type="ARBA" id="ARBA00023136"/>
    </source>
</evidence>
<dbReference type="Proteomes" id="UP000218231">
    <property type="component" value="Unassembled WGS sequence"/>
</dbReference>
<dbReference type="Gene3D" id="1.20.1070.10">
    <property type="entry name" value="Rhodopsin 7-helix transmembrane proteins"/>
    <property type="match status" value="1"/>
</dbReference>
<evidence type="ECO:0008006" key="9">
    <source>
        <dbReference type="Google" id="ProtNLM"/>
    </source>
</evidence>
<keyword evidence="5 6" id="KW-0472">Membrane</keyword>
<gene>
    <name evidence="7" type="ORF">WR25_14978</name>
</gene>
<feature type="transmembrane region" description="Helical" evidence="6">
    <location>
        <begin position="265"/>
        <end position="285"/>
    </location>
</feature>